<dbReference type="PROSITE" id="PS50835">
    <property type="entry name" value="IG_LIKE"/>
    <property type="match status" value="1"/>
</dbReference>
<dbReference type="EMBL" id="GL732684">
    <property type="protein sequence ID" value="EFX67213.1"/>
    <property type="molecule type" value="Genomic_DNA"/>
</dbReference>
<feature type="transmembrane region" description="Helical" evidence="1">
    <location>
        <begin position="332"/>
        <end position="357"/>
    </location>
</feature>
<evidence type="ECO:0000313" key="3">
    <source>
        <dbReference type="EMBL" id="EFX67213.1"/>
    </source>
</evidence>
<evidence type="ECO:0000313" key="4">
    <source>
        <dbReference type="Proteomes" id="UP000000305"/>
    </source>
</evidence>
<gene>
    <name evidence="3" type="ORF">DAPPUDRAFT_115631</name>
</gene>
<dbReference type="Gene3D" id="2.60.40.10">
    <property type="entry name" value="Immunoglobulins"/>
    <property type="match status" value="1"/>
</dbReference>
<dbReference type="PANTHER" id="PTHR15360">
    <property type="entry name" value="PLATELET-DERIVED GROWTH FACTOR RECEPTOR LIKE"/>
    <property type="match status" value="1"/>
</dbReference>
<reference evidence="3 4" key="1">
    <citation type="journal article" date="2011" name="Science">
        <title>The ecoresponsive genome of Daphnia pulex.</title>
        <authorList>
            <person name="Colbourne J.K."/>
            <person name="Pfrender M.E."/>
            <person name="Gilbert D."/>
            <person name="Thomas W.K."/>
            <person name="Tucker A."/>
            <person name="Oakley T.H."/>
            <person name="Tokishita S."/>
            <person name="Aerts A."/>
            <person name="Arnold G.J."/>
            <person name="Basu M.K."/>
            <person name="Bauer D.J."/>
            <person name="Caceres C.E."/>
            <person name="Carmel L."/>
            <person name="Casola C."/>
            <person name="Choi J.H."/>
            <person name="Detter J.C."/>
            <person name="Dong Q."/>
            <person name="Dusheyko S."/>
            <person name="Eads B.D."/>
            <person name="Frohlich T."/>
            <person name="Geiler-Samerotte K.A."/>
            <person name="Gerlach D."/>
            <person name="Hatcher P."/>
            <person name="Jogdeo S."/>
            <person name="Krijgsveld J."/>
            <person name="Kriventseva E.V."/>
            <person name="Kultz D."/>
            <person name="Laforsch C."/>
            <person name="Lindquist E."/>
            <person name="Lopez J."/>
            <person name="Manak J.R."/>
            <person name="Muller J."/>
            <person name="Pangilinan J."/>
            <person name="Patwardhan R.P."/>
            <person name="Pitluck S."/>
            <person name="Pritham E.J."/>
            <person name="Rechtsteiner A."/>
            <person name="Rho M."/>
            <person name="Rogozin I.B."/>
            <person name="Sakarya O."/>
            <person name="Salamov A."/>
            <person name="Schaack S."/>
            <person name="Shapiro H."/>
            <person name="Shiga Y."/>
            <person name="Skalitzky C."/>
            <person name="Smith Z."/>
            <person name="Souvorov A."/>
            <person name="Sung W."/>
            <person name="Tang Z."/>
            <person name="Tsuchiya D."/>
            <person name="Tu H."/>
            <person name="Vos H."/>
            <person name="Wang M."/>
            <person name="Wolf Y.I."/>
            <person name="Yamagata H."/>
            <person name="Yamada T."/>
            <person name="Ye Y."/>
            <person name="Shaw J.R."/>
            <person name="Andrews J."/>
            <person name="Crease T.J."/>
            <person name="Tang H."/>
            <person name="Lucas S.M."/>
            <person name="Robertson H.M."/>
            <person name="Bork P."/>
            <person name="Koonin E.V."/>
            <person name="Zdobnov E.M."/>
            <person name="Grigoriev I.V."/>
            <person name="Lynch M."/>
            <person name="Boore J.L."/>
        </authorList>
    </citation>
    <scope>NUCLEOTIDE SEQUENCE [LARGE SCALE GENOMIC DNA]</scope>
</reference>
<sequence>MNERMNSRMKRTGYYGCQGTSEKSDRYIYVTSNEKRFFIDDVDKKQYKHIKSSTSSIVLVGEPGKSFVIPFKTTHPDLSISVFKESTDIKVEPKNEFIKIWDSSSPVENSKWSFNHRQGLKLEGCTIFDTTNYYFVGSMPKKVGDNRTSVAPHNEVRKFYTWNRSLKKVTNRIDVLVRIRLIVPDVIITSERKWDDLFYHTSRVTLINVTLDSKYTKFECISFEVHSISREISFRIKEINNDPVSNTVASTEDIAQNLICHRISQHVPIIWLKDGKPYAGAVKEMATASVVQLRGKETECGNYECRWTNSKGEPRHRNFRVKSVSFDIETNLIVIVCVTLTMGLLAIGVGIGIKFYFHK</sequence>
<keyword evidence="1" id="KW-1133">Transmembrane helix</keyword>
<dbReference type="HOGENOM" id="CLU_772889_0_0_1"/>
<keyword evidence="1" id="KW-0812">Transmembrane</keyword>
<keyword evidence="4" id="KW-1185">Reference proteome</keyword>
<feature type="non-terminal residue" evidence="3">
    <location>
        <position position="1"/>
    </location>
</feature>
<dbReference type="PhylomeDB" id="E9HM18"/>
<name>E9HM18_DAPPU</name>
<dbReference type="OrthoDB" id="1668230at2759"/>
<accession>E9HM18</accession>
<dbReference type="InterPro" id="IPR013783">
    <property type="entry name" value="Ig-like_fold"/>
</dbReference>
<evidence type="ECO:0000256" key="1">
    <source>
        <dbReference type="SAM" id="Phobius"/>
    </source>
</evidence>
<dbReference type="InParanoid" id="E9HM18"/>
<dbReference type="Proteomes" id="UP000000305">
    <property type="component" value="Unassembled WGS sequence"/>
</dbReference>
<dbReference type="InterPro" id="IPR042495">
    <property type="entry name" value="PDGFRL"/>
</dbReference>
<dbReference type="AlphaFoldDB" id="E9HM18"/>
<evidence type="ECO:0000259" key="2">
    <source>
        <dbReference type="PROSITE" id="PS50835"/>
    </source>
</evidence>
<proteinExistence type="predicted"/>
<keyword evidence="1" id="KW-0472">Membrane</keyword>
<dbReference type="InterPro" id="IPR007110">
    <property type="entry name" value="Ig-like_dom"/>
</dbReference>
<dbReference type="KEGG" id="dpx:DAPPUDRAFT_115631"/>
<organism evidence="3 4">
    <name type="scientific">Daphnia pulex</name>
    <name type="common">Water flea</name>
    <dbReference type="NCBI Taxonomy" id="6669"/>
    <lineage>
        <taxon>Eukaryota</taxon>
        <taxon>Metazoa</taxon>
        <taxon>Ecdysozoa</taxon>
        <taxon>Arthropoda</taxon>
        <taxon>Crustacea</taxon>
        <taxon>Branchiopoda</taxon>
        <taxon>Diplostraca</taxon>
        <taxon>Cladocera</taxon>
        <taxon>Anomopoda</taxon>
        <taxon>Daphniidae</taxon>
        <taxon>Daphnia</taxon>
    </lineage>
</organism>
<dbReference type="PANTHER" id="PTHR15360:SF4">
    <property type="entry name" value="PROTEIN KINASE DOMAIN-CONTAINING PROTEIN"/>
    <property type="match status" value="1"/>
</dbReference>
<feature type="domain" description="Ig-like" evidence="2">
    <location>
        <begin position="243"/>
        <end position="325"/>
    </location>
</feature>
<protein>
    <recommendedName>
        <fullName evidence="2">Ig-like domain-containing protein</fullName>
    </recommendedName>
</protein>